<dbReference type="EMBL" id="KV425591">
    <property type="protein sequence ID" value="KZT22800.1"/>
    <property type="molecule type" value="Genomic_DNA"/>
</dbReference>
<feature type="compositionally biased region" description="Low complexity" evidence="1">
    <location>
        <begin position="7"/>
        <end position="20"/>
    </location>
</feature>
<dbReference type="InParanoid" id="A0A165QS38"/>
<sequence>MLRRRFSSQQPVVSSAPSFSTDTHWPEGVLTIFRICSELDAPHESRYYGAYDKLLNYCFGNSFKYFVSPQRAPAKSQDAAADFFIHLVVFNQHGRPVLIAEIKDDSWAQYYASRRFSADEQMRRRYDTVLPTCVLPRLWGLSLLGTSLRVYCGDAVTRVLTPEYEPHPDPHRVLSPGFLEGEWDLDILSQGGFDKMKEIIADITSQDV</sequence>
<accession>A0A165QS38</accession>
<feature type="region of interest" description="Disordered" evidence="1">
    <location>
        <begin position="1"/>
        <end position="21"/>
    </location>
</feature>
<name>A0A165QS38_9AGAM</name>
<proteinExistence type="predicted"/>
<evidence type="ECO:0000313" key="2">
    <source>
        <dbReference type="EMBL" id="KZT22800.1"/>
    </source>
</evidence>
<organism evidence="2 3">
    <name type="scientific">Neolentinus lepideus HHB14362 ss-1</name>
    <dbReference type="NCBI Taxonomy" id="1314782"/>
    <lineage>
        <taxon>Eukaryota</taxon>
        <taxon>Fungi</taxon>
        <taxon>Dikarya</taxon>
        <taxon>Basidiomycota</taxon>
        <taxon>Agaricomycotina</taxon>
        <taxon>Agaricomycetes</taxon>
        <taxon>Gloeophyllales</taxon>
        <taxon>Gloeophyllaceae</taxon>
        <taxon>Neolentinus</taxon>
    </lineage>
</organism>
<dbReference type="OrthoDB" id="3255221at2759"/>
<reference evidence="2 3" key="1">
    <citation type="journal article" date="2016" name="Mol. Biol. Evol.">
        <title>Comparative Genomics of Early-Diverging Mushroom-Forming Fungi Provides Insights into the Origins of Lignocellulose Decay Capabilities.</title>
        <authorList>
            <person name="Nagy L.G."/>
            <person name="Riley R."/>
            <person name="Tritt A."/>
            <person name="Adam C."/>
            <person name="Daum C."/>
            <person name="Floudas D."/>
            <person name="Sun H."/>
            <person name="Yadav J.S."/>
            <person name="Pangilinan J."/>
            <person name="Larsson K.H."/>
            <person name="Matsuura K."/>
            <person name="Barry K."/>
            <person name="Labutti K."/>
            <person name="Kuo R."/>
            <person name="Ohm R.A."/>
            <person name="Bhattacharya S.S."/>
            <person name="Shirouzu T."/>
            <person name="Yoshinaga Y."/>
            <person name="Martin F.M."/>
            <person name="Grigoriev I.V."/>
            <person name="Hibbett D.S."/>
        </authorList>
    </citation>
    <scope>NUCLEOTIDE SEQUENCE [LARGE SCALE GENOMIC DNA]</scope>
    <source>
        <strain evidence="2 3">HHB14362 ss-1</strain>
    </source>
</reference>
<gene>
    <name evidence="2" type="ORF">NEOLEDRAFT_1096965</name>
</gene>
<protein>
    <recommendedName>
        <fullName evidence="4">Fungal-type protein kinase domain-containing protein</fullName>
    </recommendedName>
</protein>
<dbReference type="AlphaFoldDB" id="A0A165QS38"/>
<keyword evidence="3" id="KW-1185">Reference proteome</keyword>
<evidence type="ECO:0008006" key="4">
    <source>
        <dbReference type="Google" id="ProtNLM"/>
    </source>
</evidence>
<evidence type="ECO:0000313" key="3">
    <source>
        <dbReference type="Proteomes" id="UP000076761"/>
    </source>
</evidence>
<dbReference type="Proteomes" id="UP000076761">
    <property type="component" value="Unassembled WGS sequence"/>
</dbReference>
<evidence type="ECO:0000256" key="1">
    <source>
        <dbReference type="SAM" id="MobiDB-lite"/>
    </source>
</evidence>